<gene>
    <name evidence="12" type="ORF">C4F40_13165</name>
</gene>
<proteinExistence type="inferred from homology"/>
<dbReference type="InterPro" id="IPR024932">
    <property type="entry name" value="ApbE"/>
</dbReference>
<dbReference type="PANTHER" id="PTHR30040">
    <property type="entry name" value="THIAMINE BIOSYNTHESIS LIPOPROTEIN APBE"/>
    <property type="match status" value="1"/>
</dbReference>
<evidence type="ECO:0000256" key="8">
    <source>
        <dbReference type="ARBA" id="ARBA00022842"/>
    </source>
</evidence>
<comment type="catalytic activity">
    <reaction evidence="10 11">
        <text>L-threonyl-[protein] + FAD = FMN-L-threonyl-[protein] + AMP + H(+)</text>
        <dbReference type="Rhea" id="RHEA:36847"/>
        <dbReference type="Rhea" id="RHEA-COMP:11060"/>
        <dbReference type="Rhea" id="RHEA-COMP:11061"/>
        <dbReference type="ChEBI" id="CHEBI:15378"/>
        <dbReference type="ChEBI" id="CHEBI:30013"/>
        <dbReference type="ChEBI" id="CHEBI:57692"/>
        <dbReference type="ChEBI" id="CHEBI:74257"/>
        <dbReference type="ChEBI" id="CHEBI:456215"/>
        <dbReference type="EC" id="2.7.1.180"/>
    </reaction>
</comment>
<evidence type="ECO:0000313" key="12">
    <source>
        <dbReference type="EMBL" id="MBE8721669.1"/>
    </source>
</evidence>
<dbReference type="Pfam" id="PF02424">
    <property type="entry name" value="ApbE"/>
    <property type="match status" value="1"/>
</dbReference>
<reference evidence="12 13" key="1">
    <citation type="submission" date="2018-02" db="EMBL/GenBank/DDBJ databases">
        <title>Sphingobacterium KA21.</title>
        <authorList>
            <person name="Vasarhelyi B.M."/>
            <person name="Deshmukh S."/>
            <person name="Balint B."/>
            <person name="Kukolya J."/>
        </authorList>
    </citation>
    <scope>NUCLEOTIDE SEQUENCE [LARGE SCALE GENOMIC DNA]</scope>
    <source>
        <strain evidence="12 13">Ka21</strain>
    </source>
</reference>
<evidence type="ECO:0000256" key="10">
    <source>
        <dbReference type="ARBA" id="ARBA00048540"/>
    </source>
</evidence>
<evidence type="ECO:0000256" key="7">
    <source>
        <dbReference type="ARBA" id="ARBA00022827"/>
    </source>
</evidence>
<evidence type="ECO:0000256" key="6">
    <source>
        <dbReference type="ARBA" id="ARBA00022723"/>
    </source>
</evidence>
<comment type="similarity">
    <text evidence="11">Belongs to the ApbE family.</text>
</comment>
<dbReference type="EMBL" id="PSKQ01000021">
    <property type="protein sequence ID" value="MBE8721669.1"/>
    <property type="molecule type" value="Genomic_DNA"/>
</dbReference>
<dbReference type="InterPro" id="IPR003374">
    <property type="entry name" value="ApbE-like_sf"/>
</dbReference>
<comment type="cofactor">
    <cofactor evidence="1">
        <name>Mg(2+)</name>
        <dbReference type="ChEBI" id="CHEBI:18420"/>
    </cofactor>
</comment>
<evidence type="ECO:0000256" key="3">
    <source>
        <dbReference type="ARBA" id="ARBA00016337"/>
    </source>
</evidence>
<organism evidence="12 13">
    <name type="scientific">Sphingobacterium pedocola</name>
    <dbReference type="NCBI Taxonomy" id="2082722"/>
    <lineage>
        <taxon>Bacteria</taxon>
        <taxon>Pseudomonadati</taxon>
        <taxon>Bacteroidota</taxon>
        <taxon>Sphingobacteriia</taxon>
        <taxon>Sphingobacteriales</taxon>
        <taxon>Sphingobacteriaceae</taxon>
        <taxon>Sphingobacterium</taxon>
    </lineage>
</organism>
<keyword evidence="5 11" id="KW-0808">Transferase</keyword>
<dbReference type="PANTHER" id="PTHR30040:SF2">
    <property type="entry name" value="FAD:PROTEIN FMN TRANSFERASE"/>
    <property type="match status" value="1"/>
</dbReference>
<keyword evidence="4 11" id="KW-0285">Flavoprotein</keyword>
<evidence type="ECO:0000256" key="11">
    <source>
        <dbReference type="PIRNR" id="PIRNR006268"/>
    </source>
</evidence>
<dbReference type="SUPFAM" id="SSF143631">
    <property type="entry name" value="ApbE-like"/>
    <property type="match status" value="1"/>
</dbReference>
<dbReference type="EC" id="2.7.1.180" evidence="2 11"/>
<evidence type="ECO:0000313" key="13">
    <source>
        <dbReference type="Proteomes" id="UP000618319"/>
    </source>
</evidence>
<dbReference type="Gene3D" id="3.10.520.10">
    <property type="entry name" value="ApbE-like domains"/>
    <property type="match status" value="1"/>
</dbReference>
<dbReference type="Proteomes" id="UP000618319">
    <property type="component" value="Unassembled WGS sequence"/>
</dbReference>
<name>A0ABR9T999_9SPHI</name>
<comment type="caution">
    <text evidence="12">The sequence shown here is derived from an EMBL/GenBank/DDBJ whole genome shotgun (WGS) entry which is preliminary data.</text>
</comment>
<evidence type="ECO:0000256" key="2">
    <source>
        <dbReference type="ARBA" id="ARBA00011955"/>
    </source>
</evidence>
<sequence>MYRLNLRMLKYIGSTLLFLCLGLLFQTANAQVLVKRQLSKMGSLFDITVVDEDSVQAGQHIQQAAGEIERIENLISEWRPDTQISQVNQYAGIRPVQVDKEVFELTRRAIHYSQLTEGAFDISIAALDNVWVFDGSMEQLPSDDAIRNSVQYVGYQYIVLDSINSTIFLKKKGMKIGFGSIGKGYAADKGRELLQSLGIRGGIVNASGDLSAWGTQSDRQPWKVGVRNPFNPLKMIKVLKLGYGSLATSGSYEKFAELQGKRYAHIINPTTGWPSTGLTSVTVSGPSAEFANFLSTSIMVLGNKKGKKLLKKFANYTAIIVKDR</sequence>
<dbReference type="PIRSF" id="PIRSF006268">
    <property type="entry name" value="ApbE"/>
    <property type="match status" value="1"/>
</dbReference>
<keyword evidence="13" id="KW-1185">Reference proteome</keyword>
<evidence type="ECO:0000256" key="1">
    <source>
        <dbReference type="ARBA" id="ARBA00001946"/>
    </source>
</evidence>
<keyword evidence="7 11" id="KW-0274">FAD</keyword>
<protein>
    <recommendedName>
        <fullName evidence="3 11">FAD:protein FMN transferase</fullName>
        <ecNumber evidence="2 11">2.7.1.180</ecNumber>
    </recommendedName>
    <alternativeName>
        <fullName evidence="9 11">Flavin transferase</fullName>
    </alternativeName>
</protein>
<evidence type="ECO:0000256" key="5">
    <source>
        <dbReference type="ARBA" id="ARBA00022679"/>
    </source>
</evidence>
<keyword evidence="8 11" id="KW-0460">Magnesium</keyword>
<evidence type="ECO:0000256" key="9">
    <source>
        <dbReference type="ARBA" id="ARBA00031306"/>
    </source>
</evidence>
<evidence type="ECO:0000256" key="4">
    <source>
        <dbReference type="ARBA" id="ARBA00022630"/>
    </source>
</evidence>
<keyword evidence="6 11" id="KW-0479">Metal-binding</keyword>
<accession>A0ABR9T999</accession>